<feature type="compositionally biased region" description="Polar residues" evidence="1">
    <location>
        <begin position="54"/>
        <end position="69"/>
    </location>
</feature>
<dbReference type="Proteomes" id="UP000800093">
    <property type="component" value="Unassembled WGS sequence"/>
</dbReference>
<organism evidence="2 3">
    <name type="scientific">Lojkania enalia</name>
    <dbReference type="NCBI Taxonomy" id="147567"/>
    <lineage>
        <taxon>Eukaryota</taxon>
        <taxon>Fungi</taxon>
        <taxon>Dikarya</taxon>
        <taxon>Ascomycota</taxon>
        <taxon>Pezizomycotina</taxon>
        <taxon>Dothideomycetes</taxon>
        <taxon>Pleosporomycetidae</taxon>
        <taxon>Pleosporales</taxon>
        <taxon>Pleosporales incertae sedis</taxon>
        <taxon>Lojkania</taxon>
    </lineage>
</organism>
<sequence>MRAFLLLGGRRSRHQAVHTTAAGRSLSSLSSDAQATHCAAPKTLPSLRIRLSPGPSSFRATQASQTQDRPSYRLPTRARYPHPPLRCSFLLRPVRACYHSLTATTTSPSLLPQQSHHHPTRPVFLLLPSPPSLRTPAHSDVNCSYTPRDRLRALHSEPPPLILLPSPVPSVPTPLVFPPPHLAAAELGLVCLATYLPT</sequence>
<dbReference type="EMBL" id="ML986585">
    <property type="protein sequence ID" value="KAF2268819.1"/>
    <property type="molecule type" value="Genomic_DNA"/>
</dbReference>
<keyword evidence="3" id="KW-1185">Reference proteome</keyword>
<proteinExistence type="predicted"/>
<accession>A0A9P4KJT0</accession>
<protein>
    <submittedName>
        <fullName evidence="2">Uncharacterized protein</fullName>
    </submittedName>
</protein>
<gene>
    <name evidence="2" type="ORF">CC78DRAFT_354104</name>
</gene>
<evidence type="ECO:0000256" key="1">
    <source>
        <dbReference type="SAM" id="MobiDB-lite"/>
    </source>
</evidence>
<comment type="caution">
    <text evidence="2">The sequence shown here is derived from an EMBL/GenBank/DDBJ whole genome shotgun (WGS) entry which is preliminary data.</text>
</comment>
<reference evidence="3" key="1">
    <citation type="journal article" date="2020" name="Stud. Mycol.">
        <title>101 Dothideomycetes genomes: A test case for predicting lifestyles and emergence of pathogens.</title>
        <authorList>
            <person name="Haridas S."/>
            <person name="Albert R."/>
            <person name="Binder M."/>
            <person name="Bloem J."/>
            <person name="LaButti K."/>
            <person name="Salamov A."/>
            <person name="Andreopoulos B."/>
            <person name="Baker S."/>
            <person name="Barry K."/>
            <person name="Bills G."/>
            <person name="Bluhm B."/>
            <person name="Cannon C."/>
            <person name="Castanera R."/>
            <person name="Culley D."/>
            <person name="Daum C."/>
            <person name="Ezra D."/>
            <person name="Gonzalez J."/>
            <person name="Henrissat B."/>
            <person name="Kuo A."/>
            <person name="Liang C."/>
            <person name="Lipzen A."/>
            <person name="Lutzoni F."/>
            <person name="Magnuson J."/>
            <person name="Mondo S."/>
            <person name="Nolan M."/>
            <person name="Ohm R."/>
            <person name="Pangilinan J."/>
            <person name="Park H.-J."/>
            <person name="Ramirez L."/>
            <person name="Alfaro M."/>
            <person name="Sun H."/>
            <person name="Tritt A."/>
            <person name="Yoshinaga Y."/>
            <person name="Zwiers L.-H."/>
            <person name="Turgeon B."/>
            <person name="Goodwin S."/>
            <person name="Spatafora J."/>
            <person name="Crous P."/>
            <person name="Grigoriev I."/>
        </authorList>
    </citation>
    <scope>NUCLEOTIDE SEQUENCE [LARGE SCALE GENOMIC DNA]</scope>
    <source>
        <strain evidence="3">CBS 304.66</strain>
    </source>
</reference>
<evidence type="ECO:0000313" key="2">
    <source>
        <dbReference type="EMBL" id="KAF2268819.1"/>
    </source>
</evidence>
<name>A0A9P4KJT0_9PLEO</name>
<evidence type="ECO:0000313" key="3">
    <source>
        <dbReference type="Proteomes" id="UP000800093"/>
    </source>
</evidence>
<dbReference type="AlphaFoldDB" id="A0A9P4KJT0"/>
<feature type="region of interest" description="Disordered" evidence="1">
    <location>
        <begin position="44"/>
        <end position="77"/>
    </location>
</feature>